<evidence type="ECO:0000256" key="1">
    <source>
        <dbReference type="SAM" id="SignalP"/>
    </source>
</evidence>
<evidence type="ECO:0000313" key="3">
    <source>
        <dbReference type="Proteomes" id="UP000807309"/>
    </source>
</evidence>
<gene>
    <name evidence="2" type="ORF">IU470_00105</name>
</gene>
<protein>
    <recommendedName>
        <fullName evidence="4">DUF333 domain-containing protein</fullName>
    </recommendedName>
</protein>
<dbReference type="EMBL" id="JADLRE010000001">
    <property type="protein sequence ID" value="MBF6223531.1"/>
    <property type="molecule type" value="Genomic_DNA"/>
</dbReference>
<name>A0ABS0BZH1_9NOCA</name>
<evidence type="ECO:0008006" key="4">
    <source>
        <dbReference type="Google" id="ProtNLM"/>
    </source>
</evidence>
<comment type="caution">
    <text evidence="2">The sequence shown here is derived from an EMBL/GenBank/DDBJ whole genome shotgun (WGS) entry which is preliminary data.</text>
</comment>
<feature type="signal peptide" evidence="1">
    <location>
        <begin position="1"/>
        <end position="33"/>
    </location>
</feature>
<keyword evidence="1" id="KW-0732">Signal</keyword>
<dbReference type="RefSeq" id="WP_195030991.1">
    <property type="nucleotide sequence ID" value="NZ_JADLRE010000001.1"/>
</dbReference>
<reference evidence="2 3" key="1">
    <citation type="submission" date="2020-10" db="EMBL/GenBank/DDBJ databases">
        <title>Identification of Nocardia species via Next-generation sequencing and recognition of intraspecies genetic diversity.</title>
        <authorList>
            <person name="Li P."/>
            <person name="Li P."/>
            <person name="Lu B."/>
        </authorList>
    </citation>
    <scope>NUCLEOTIDE SEQUENCE [LARGE SCALE GENOMIC DNA]</scope>
    <source>
        <strain evidence="2 3">N-11</strain>
    </source>
</reference>
<keyword evidence="3" id="KW-1185">Reference proteome</keyword>
<evidence type="ECO:0000313" key="2">
    <source>
        <dbReference type="EMBL" id="MBF6223531.1"/>
    </source>
</evidence>
<accession>A0ABS0BZH1</accession>
<proteinExistence type="predicted"/>
<sequence>MISKIGVDMFRKLLVSAIVASAALVGFAGNASAGHPSYAACLGGKGVADKCVQISDGTWVVLRGYWKFTDCLSDKGVFEDCYQDPNGFWYKTPNR</sequence>
<dbReference type="Proteomes" id="UP000807309">
    <property type="component" value="Unassembled WGS sequence"/>
</dbReference>
<organism evidence="2 3">
    <name type="scientific">Nocardia abscessus</name>
    <dbReference type="NCBI Taxonomy" id="120957"/>
    <lineage>
        <taxon>Bacteria</taxon>
        <taxon>Bacillati</taxon>
        <taxon>Actinomycetota</taxon>
        <taxon>Actinomycetes</taxon>
        <taxon>Mycobacteriales</taxon>
        <taxon>Nocardiaceae</taxon>
        <taxon>Nocardia</taxon>
    </lineage>
</organism>
<feature type="chain" id="PRO_5045127116" description="DUF333 domain-containing protein" evidence="1">
    <location>
        <begin position="34"/>
        <end position="95"/>
    </location>
</feature>